<comment type="caution">
    <text evidence="2">The sequence shown here is derived from an EMBL/GenBank/DDBJ whole genome shotgun (WGS) entry which is preliminary data.</text>
</comment>
<reference evidence="2" key="1">
    <citation type="submission" date="2023-03" db="EMBL/GenBank/DDBJ databases">
        <title>Massive genome expansion in bonnet fungi (Mycena s.s.) driven by repeated elements and novel gene families across ecological guilds.</title>
        <authorList>
            <consortium name="Lawrence Berkeley National Laboratory"/>
            <person name="Harder C.B."/>
            <person name="Miyauchi S."/>
            <person name="Viragh M."/>
            <person name="Kuo A."/>
            <person name="Thoen E."/>
            <person name="Andreopoulos B."/>
            <person name="Lu D."/>
            <person name="Skrede I."/>
            <person name="Drula E."/>
            <person name="Henrissat B."/>
            <person name="Morin E."/>
            <person name="Kohler A."/>
            <person name="Barry K."/>
            <person name="LaButti K."/>
            <person name="Morin E."/>
            <person name="Salamov A."/>
            <person name="Lipzen A."/>
            <person name="Mereny Z."/>
            <person name="Hegedus B."/>
            <person name="Baldrian P."/>
            <person name="Stursova M."/>
            <person name="Weitz H."/>
            <person name="Taylor A."/>
            <person name="Grigoriev I.V."/>
            <person name="Nagy L.G."/>
            <person name="Martin F."/>
            <person name="Kauserud H."/>
        </authorList>
    </citation>
    <scope>NUCLEOTIDE SEQUENCE</scope>
    <source>
        <strain evidence="2">CBHHK200</strain>
    </source>
</reference>
<organism evidence="2 3">
    <name type="scientific">Mycena alexandri</name>
    <dbReference type="NCBI Taxonomy" id="1745969"/>
    <lineage>
        <taxon>Eukaryota</taxon>
        <taxon>Fungi</taxon>
        <taxon>Dikarya</taxon>
        <taxon>Basidiomycota</taxon>
        <taxon>Agaricomycotina</taxon>
        <taxon>Agaricomycetes</taxon>
        <taxon>Agaricomycetidae</taxon>
        <taxon>Agaricales</taxon>
        <taxon>Marasmiineae</taxon>
        <taxon>Mycenaceae</taxon>
        <taxon>Mycena</taxon>
    </lineage>
</organism>
<evidence type="ECO:0000313" key="2">
    <source>
        <dbReference type="EMBL" id="KAJ7033304.1"/>
    </source>
</evidence>
<evidence type="ECO:0000313" key="3">
    <source>
        <dbReference type="Proteomes" id="UP001218188"/>
    </source>
</evidence>
<dbReference type="Proteomes" id="UP001218188">
    <property type="component" value="Unassembled WGS sequence"/>
</dbReference>
<feature type="region of interest" description="Disordered" evidence="1">
    <location>
        <begin position="216"/>
        <end position="239"/>
    </location>
</feature>
<protein>
    <submittedName>
        <fullName evidence="2">Uncharacterized protein</fullName>
    </submittedName>
</protein>
<feature type="region of interest" description="Disordered" evidence="1">
    <location>
        <begin position="519"/>
        <end position="541"/>
    </location>
</feature>
<feature type="compositionally biased region" description="Polar residues" evidence="1">
    <location>
        <begin position="529"/>
        <end position="541"/>
    </location>
</feature>
<accession>A0AAD6SSL0</accession>
<keyword evidence="3" id="KW-1185">Reference proteome</keyword>
<dbReference type="AlphaFoldDB" id="A0AAD6SSL0"/>
<proteinExistence type="predicted"/>
<feature type="region of interest" description="Disordered" evidence="1">
    <location>
        <begin position="1"/>
        <end position="89"/>
    </location>
</feature>
<gene>
    <name evidence="2" type="ORF">C8F04DRAFT_1184285</name>
</gene>
<dbReference type="EMBL" id="JARJCM010000066">
    <property type="protein sequence ID" value="KAJ7033304.1"/>
    <property type="molecule type" value="Genomic_DNA"/>
</dbReference>
<evidence type="ECO:0000256" key="1">
    <source>
        <dbReference type="SAM" id="MobiDB-lite"/>
    </source>
</evidence>
<sequence length="541" mass="59347">MIIYTTGATGAHIAPTSMPPAARFQDSSAGFEQVLGSSGGSSPTPVETARSPSRTEDSRPDPTTPFEAKSGSVRSILRDRGTPGTGQSVGFFSRDAYKVLSPDQSEYQSVMTQAIVASAPPPKEESFLDRLQRGGSMDSNVSASLPRFASTNKLDTSGSQLLSQLPPLPAPDFADYTNNNFFDMDMSQDLELQLPVLPPPGLGFDMDVSLNGIGTETEGEGGLDAMTPPPYRDKGKGREVEAKENLAPNGIDETILKVPRLPSALQHERSNSFSAGQAMFYSMAQEDSKRSSTSTGDFPSSAKASPMSGKDSPASRHSSPGLSLKHRGRALSETVFMSMLRSPSSHVSQEMEMIGNISIPFINEGELRKMAAEKEQRTVEEKERERQREAEFGWEDEREDLAAPSRTQSWRKWLLKDSEEELGMIKSELEARWDHTENNYDVLVVPVPSRVNAAGAHLRVYITLKCHSQQGVLEKQRDPTSVVRVWAKVLYIDELLKAMADQGKWSKEALGKLMQRSQRIKGQLKDNPSGVSQQGVNPREH</sequence>
<name>A0AAD6SSL0_9AGAR</name>
<feature type="region of interest" description="Disordered" evidence="1">
    <location>
        <begin position="284"/>
        <end position="326"/>
    </location>
</feature>